<dbReference type="KEGG" id="vg:40100373"/>
<organism evidence="1 2">
    <name type="scientific">Pseudomonas phage vB_PaeM_C2-10_Ab02</name>
    <dbReference type="NCBI Taxonomy" id="1548900"/>
    <lineage>
        <taxon>Viruses</taxon>
        <taxon>Duplodnaviria</taxon>
        <taxon>Heunggongvirae</taxon>
        <taxon>Uroviricota</taxon>
        <taxon>Caudoviricetes</taxon>
        <taxon>Vandenendeviridae</taxon>
        <taxon>Skurskavirinae</taxon>
        <taxon>Pakpunavirus</taxon>
        <taxon>Pakpunavirus CAb02</taxon>
    </lineage>
</organism>
<dbReference type="GeneID" id="40100373"/>
<keyword evidence="2" id="KW-1185">Reference proteome</keyword>
<evidence type="ECO:0000313" key="2">
    <source>
        <dbReference type="Proteomes" id="UP000030231"/>
    </source>
</evidence>
<sequence length="63" mass="7124">MKKGDKVKINDDADTIFRGRVATIVSVDEEGCVIDVGNYEDESGELIEYLHLFFERSELSKQA</sequence>
<dbReference type="Proteomes" id="UP000030231">
    <property type="component" value="Genome"/>
</dbReference>
<reference evidence="1 2" key="1">
    <citation type="journal article" date="2015" name="PLoS ONE">
        <title>Investigation of a Large Collection of Pseudomonas aeruginosa Bacteriophages Collected from a Single Environmental Source in Abidjan, Cote d'Ivoire.</title>
        <authorList>
            <person name="Essoh C."/>
            <person name="Latino L."/>
            <person name="Midoux C."/>
            <person name="Blouin Y."/>
            <person name="Loukou G."/>
            <person name="Nguetta S.P."/>
            <person name="Lathro S."/>
            <person name="Cablanmian A."/>
            <person name="Kouassi A.K."/>
            <person name="Vergnaud G."/>
            <person name="Pourcel C."/>
        </authorList>
    </citation>
    <scope>NUCLEOTIDE SEQUENCE [LARGE SCALE GENOMIC DNA]</scope>
    <source>
        <strain evidence="1">Ab02</strain>
    </source>
</reference>
<gene>
    <name evidence="1" type="primary">ORF99</name>
</gene>
<protein>
    <submittedName>
        <fullName evidence="1">Uncharacterized protein</fullName>
    </submittedName>
</protein>
<name>A0A0A1IU41_9CAUD</name>
<dbReference type="RefSeq" id="YP_009623505.1">
    <property type="nucleotide sequence ID" value="NC_042113.1"/>
</dbReference>
<evidence type="ECO:0000313" key="1">
    <source>
        <dbReference type="EMBL" id="CEF89028.1"/>
    </source>
</evidence>
<dbReference type="EMBL" id="LN610572">
    <property type="protein sequence ID" value="CEF89028.1"/>
    <property type="molecule type" value="Genomic_DNA"/>
</dbReference>
<accession>A0A0A1IU41</accession>
<proteinExistence type="predicted"/>